<dbReference type="SMART" id="SM00855">
    <property type="entry name" value="PGAM"/>
    <property type="match status" value="1"/>
</dbReference>
<organism evidence="4 5">
    <name type="scientific">Acrasis kona</name>
    <dbReference type="NCBI Taxonomy" id="1008807"/>
    <lineage>
        <taxon>Eukaryota</taxon>
        <taxon>Discoba</taxon>
        <taxon>Heterolobosea</taxon>
        <taxon>Tetramitia</taxon>
        <taxon>Eutetramitia</taxon>
        <taxon>Acrasidae</taxon>
        <taxon>Acrasis</taxon>
    </lineage>
</organism>
<keyword evidence="2" id="KW-0067">ATP-binding</keyword>
<dbReference type="PROSITE" id="PS00175">
    <property type="entry name" value="PG_MUTASE"/>
    <property type="match status" value="1"/>
</dbReference>
<dbReference type="GO" id="GO:0005829">
    <property type="term" value="C:cytosol"/>
    <property type="evidence" value="ECO:0007669"/>
    <property type="project" value="TreeGrafter"/>
</dbReference>
<dbReference type="Gene3D" id="3.40.50.1240">
    <property type="entry name" value="Phosphoglycerate mutase-like"/>
    <property type="match status" value="1"/>
</dbReference>
<dbReference type="InterPro" id="IPR003094">
    <property type="entry name" value="6Pfruct_kin"/>
</dbReference>
<dbReference type="Pfam" id="PF00300">
    <property type="entry name" value="His_Phos_1"/>
    <property type="match status" value="1"/>
</dbReference>
<dbReference type="PRINTS" id="PR00991">
    <property type="entry name" value="6PFRUCTKNASE"/>
</dbReference>
<dbReference type="GO" id="GO:0005524">
    <property type="term" value="F:ATP binding"/>
    <property type="evidence" value="ECO:0007669"/>
    <property type="project" value="UniProtKB-KW"/>
</dbReference>
<dbReference type="FunFam" id="3.40.50.1240:FF:000006">
    <property type="entry name" value="6-phosphofructo-2-kinase/fructose-2, 6-bisphosphatase"/>
    <property type="match status" value="1"/>
</dbReference>
<dbReference type="Gene3D" id="3.40.50.300">
    <property type="entry name" value="P-loop containing nucleotide triphosphate hydrolases"/>
    <property type="match status" value="1"/>
</dbReference>
<gene>
    <name evidence="4" type="ORF">AKO1_009660</name>
</gene>
<dbReference type="GO" id="GO:0004331">
    <property type="term" value="F:fructose-2,6-bisphosphate 2-phosphatase activity"/>
    <property type="evidence" value="ECO:0007669"/>
    <property type="project" value="TreeGrafter"/>
</dbReference>
<proteinExistence type="predicted"/>
<dbReference type="GO" id="GO:0003873">
    <property type="term" value="F:6-phosphofructo-2-kinase activity"/>
    <property type="evidence" value="ECO:0007669"/>
    <property type="project" value="InterPro"/>
</dbReference>
<dbReference type="SUPFAM" id="SSF53254">
    <property type="entry name" value="Phosphoglycerate mutase-like"/>
    <property type="match status" value="1"/>
</dbReference>
<dbReference type="Proteomes" id="UP001431209">
    <property type="component" value="Unassembled WGS sequence"/>
</dbReference>
<dbReference type="AlphaFoldDB" id="A0AAW2ZPF1"/>
<dbReference type="PIRSF" id="PIRSF000709">
    <property type="entry name" value="6PFK_2-Ptase"/>
    <property type="match status" value="1"/>
</dbReference>
<protein>
    <submittedName>
        <fullName evidence="4">6-phosphofructo-2-kinase</fullName>
    </submittedName>
</protein>
<evidence type="ECO:0000256" key="1">
    <source>
        <dbReference type="ARBA" id="ARBA00022741"/>
    </source>
</evidence>
<evidence type="ECO:0000256" key="2">
    <source>
        <dbReference type="ARBA" id="ARBA00022840"/>
    </source>
</evidence>
<comment type="caution">
    <text evidence="4">The sequence shown here is derived from an EMBL/GenBank/DDBJ whole genome shotgun (WGS) entry which is preliminary data.</text>
</comment>
<dbReference type="PANTHER" id="PTHR10606">
    <property type="entry name" value="6-PHOSPHOFRUCTO-2-KINASE/FRUCTOSE-2,6-BISPHOSPHATASE"/>
    <property type="match status" value="1"/>
</dbReference>
<reference evidence="4 5" key="1">
    <citation type="submission" date="2024-03" db="EMBL/GenBank/DDBJ databases">
        <title>The Acrasis kona genome and developmental transcriptomes reveal deep origins of eukaryotic multicellular pathways.</title>
        <authorList>
            <person name="Sheikh S."/>
            <person name="Fu C.-J."/>
            <person name="Brown M.W."/>
            <person name="Baldauf S.L."/>
        </authorList>
    </citation>
    <scope>NUCLEOTIDE SEQUENCE [LARGE SCALE GENOMIC DNA]</scope>
    <source>
        <strain evidence="4 5">ATCC MYA-3509</strain>
    </source>
</reference>
<evidence type="ECO:0000259" key="3">
    <source>
        <dbReference type="Pfam" id="PF01591"/>
    </source>
</evidence>
<evidence type="ECO:0000313" key="5">
    <source>
        <dbReference type="Proteomes" id="UP001431209"/>
    </source>
</evidence>
<evidence type="ECO:0000313" key="4">
    <source>
        <dbReference type="EMBL" id="KAL0490680.1"/>
    </source>
</evidence>
<dbReference type="InterPro" id="IPR013079">
    <property type="entry name" value="6Phosfructo_kin"/>
</dbReference>
<dbReference type="Pfam" id="PF01591">
    <property type="entry name" value="6PF2K"/>
    <property type="match status" value="1"/>
</dbReference>
<dbReference type="GO" id="GO:0006000">
    <property type="term" value="P:fructose metabolic process"/>
    <property type="evidence" value="ECO:0007669"/>
    <property type="project" value="InterPro"/>
</dbReference>
<dbReference type="PANTHER" id="PTHR10606:SF44">
    <property type="entry name" value="6-PHOSPHOFRUCTO 2-KINASE_FRUCTOSE 2,6-BISPHOSPHATASE LONG FORM"/>
    <property type="match status" value="1"/>
</dbReference>
<dbReference type="InterPro" id="IPR001345">
    <property type="entry name" value="PG/BPGM_mutase_AS"/>
</dbReference>
<sequence length="477" mass="55357">MINCVSVDEDLDKVESDAEEDEVFKTDPTISHPQVSSNFSFVVVMVGLPARGKSYIARQISKYMNWLGVQTEVFNAGEYRRKILGPGQKYEFWDTNHKENYSMRKKISYTALADLIQWLQEHKSQQKCAIFDATNSTRARRSTILKKLGRANIPKHRVIFVESICNDPKILNRNIMDIKIKSYDYQEATSEEAKEDFLSRIKTYEEVYQTIEDRFDSEMSYIKMVEVGKKFVMNKIGGYIPGRITSLLMNSHITPRTILLSRHGESEDNTKGLLGGDSQLSPRGRAYAKVLSEFITEQHELRRNYDYLSFNNITVWTSTMKRTMMTSSQIPYDKLQWRQLDEIDAGICEGMTYAQVEESMPKEFAARQADKFGYPRGESYHDMIYRIEPTLMELERQREPVLIIGHQAVNRVIYAYLMGKKPIDCVEIPIPLHTVMEILPNAYGATEKRYDLNDRVDKELIKMLERGEIDHIPKQSH</sequence>
<dbReference type="EMBL" id="JAOPGA020001709">
    <property type="protein sequence ID" value="KAL0490680.1"/>
    <property type="molecule type" value="Genomic_DNA"/>
</dbReference>
<feature type="domain" description="6-phosphofructo-2-kinase" evidence="3">
    <location>
        <begin position="37"/>
        <end position="255"/>
    </location>
</feature>
<dbReference type="InterPro" id="IPR027417">
    <property type="entry name" value="P-loop_NTPase"/>
</dbReference>
<dbReference type="GO" id="GO:0006003">
    <property type="term" value="P:fructose 2,6-bisphosphate metabolic process"/>
    <property type="evidence" value="ECO:0007669"/>
    <property type="project" value="InterPro"/>
</dbReference>
<dbReference type="InterPro" id="IPR013078">
    <property type="entry name" value="His_Pase_superF_clade-1"/>
</dbReference>
<dbReference type="CDD" id="cd07067">
    <property type="entry name" value="HP_PGM_like"/>
    <property type="match status" value="1"/>
</dbReference>
<keyword evidence="1" id="KW-0547">Nucleotide-binding</keyword>
<dbReference type="FunFam" id="3.40.50.300:FF:000644">
    <property type="entry name" value="GpmB, Fructose-2,6-bisphosphatase"/>
    <property type="match status" value="1"/>
</dbReference>
<dbReference type="SUPFAM" id="SSF52540">
    <property type="entry name" value="P-loop containing nucleoside triphosphate hydrolases"/>
    <property type="match status" value="1"/>
</dbReference>
<name>A0AAW2ZPF1_9EUKA</name>
<keyword evidence="5" id="KW-1185">Reference proteome</keyword>
<dbReference type="InterPro" id="IPR029033">
    <property type="entry name" value="His_PPase_superfam"/>
</dbReference>
<accession>A0AAW2ZPF1</accession>